<organism evidence="1 2">
    <name type="scientific">Yersinia ruckeri</name>
    <dbReference type="NCBI Taxonomy" id="29486"/>
    <lineage>
        <taxon>Bacteria</taxon>
        <taxon>Pseudomonadati</taxon>
        <taxon>Pseudomonadota</taxon>
        <taxon>Gammaproteobacteria</taxon>
        <taxon>Enterobacterales</taxon>
        <taxon>Yersiniaceae</taxon>
        <taxon>Yersinia</taxon>
    </lineage>
</organism>
<protein>
    <submittedName>
        <fullName evidence="1">Uncharacterized protein</fullName>
    </submittedName>
</protein>
<reference evidence="1 2" key="1">
    <citation type="submission" date="2018-06" db="EMBL/GenBank/DDBJ databases">
        <authorList>
            <consortium name="Pathogen Informatics"/>
            <person name="Doyle S."/>
        </authorList>
    </citation>
    <scope>NUCLEOTIDE SEQUENCE [LARGE SCALE GENOMIC DNA]</scope>
    <source>
        <strain evidence="1 2">NCTC10476</strain>
    </source>
</reference>
<proteinExistence type="predicted"/>
<dbReference type="Proteomes" id="UP000255169">
    <property type="component" value="Unassembled WGS sequence"/>
</dbReference>
<dbReference type="AlphaFoldDB" id="A0A380SA06"/>
<dbReference type="EMBL" id="UHJG01000002">
    <property type="protein sequence ID" value="SUQ37220.1"/>
    <property type="molecule type" value="Genomic_DNA"/>
</dbReference>
<name>A0A380SA06_YERRU</name>
<accession>A0A380SA06</accession>
<evidence type="ECO:0000313" key="1">
    <source>
        <dbReference type="EMBL" id="SUQ37220.1"/>
    </source>
</evidence>
<evidence type="ECO:0000313" key="2">
    <source>
        <dbReference type="Proteomes" id="UP000255169"/>
    </source>
</evidence>
<keyword evidence="2" id="KW-1185">Reference proteome</keyword>
<sequence>MYITLSRSTLLLLLNLRCITQARSTIIKAGSAIGTDSDGKNINLDALRVGYIPNNSQCQIRLFSIRLINSILERIDTLLADWLRLQITLDGGHGAGLFPTVDNYKYIDLQLTDQKRCFAT</sequence>
<gene>
    <name evidence="1" type="ORF">NCTC10476_03337</name>
</gene>